<sequence length="144" mass="16008">MNYAPGEKAAGQPKGIDDPVGRFVHQMHSSVSPRTRSWESPERDPALWGRSTSRARSQPPDLRILKTIRGGKEANAWATDYLRQAIRPDSGGSNYTMLFLWIKFWSNGGRASLAELNTFLQGLQEMSEADSLVLGLVVHELQSP</sequence>
<dbReference type="EMBL" id="JAVDVQ010000010">
    <property type="protein sequence ID" value="MDR7083299.1"/>
    <property type="molecule type" value="Genomic_DNA"/>
</dbReference>
<accession>A0ABU1UDN3</accession>
<evidence type="ECO:0000313" key="2">
    <source>
        <dbReference type="EMBL" id="MDR7083299.1"/>
    </source>
</evidence>
<keyword evidence="3" id="KW-1185">Reference proteome</keyword>
<protein>
    <submittedName>
        <fullName evidence="2">Uncharacterized protein</fullName>
    </submittedName>
</protein>
<reference evidence="2 3" key="1">
    <citation type="submission" date="2023-07" db="EMBL/GenBank/DDBJ databases">
        <title>Sorghum-associated microbial communities from plants grown in Nebraska, USA.</title>
        <authorList>
            <person name="Schachtman D."/>
        </authorList>
    </citation>
    <scope>NUCLEOTIDE SEQUENCE [LARGE SCALE GENOMIC DNA]</scope>
    <source>
        <strain evidence="2 3">BE167</strain>
    </source>
</reference>
<name>A0ABU1UDN3_9MICC</name>
<gene>
    <name evidence="2" type="ORF">J2X01_002593</name>
</gene>
<dbReference type="Proteomes" id="UP001252243">
    <property type="component" value="Unassembled WGS sequence"/>
</dbReference>
<evidence type="ECO:0000313" key="3">
    <source>
        <dbReference type="Proteomes" id="UP001252243"/>
    </source>
</evidence>
<feature type="region of interest" description="Disordered" evidence="1">
    <location>
        <begin position="1"/>
        <end position="62"/>
    </location>
</feature>
<comment type="caution">
    <text evidence="2">The sequence shown here is derived from an EMBL/GenBank/DDBJ whole genome shotgun (WGS) entry which is preliminary data.</text>
</comment>
<organism evidence="2 3">
    <name type="scientific">Arthrobacter ginsengisoli</name>
    <dbReference type="NCBI Taxonomy" id="1356565"/>
    <lineage>
        <taxon>Bacteria</taxon>
        <taxon>Bacillati</taxon>
        <taxon>Actinomycetota</taxon>
        <taxon>Actinomycetes</taxon>
        <taxon>Micrococcales</taxon>
        <taxon>Micrococcaceae</taxon>
        <taxon>Arthrobacter</taxon>
    </lineage>
</organism>
<feature type="compositionally biased region" description="Basic and acidic residues" evidence="1">
    <location>
        <begin position="36"/>
        <end position="45"/>
    </location>
</feature>
<evidence type="ECO:0000256" key="1">
    <source>
        <dbReference type="SAM" id="MobiDB-lite"/>
    </source>
</evidence>
<proteinExistence type="predicted"/>